<evidence type="ECO:0000256" key="3">
    <source>
        <dbReference type="ARBA" id="ARBA00022475"/>
    </source>
</evidence>
<keyword evidence="12" id="KW-1185">Reference proteome</keyword>
<evidence type="ECO:0000256" key="7">
    <source>
        <dbReference type="ARBA" id="ARBA00023136"/>
    </source>
</evidence>
<evidence type="ECO:0000256" key="8">
    <source>
        <dbReference type="ARBA" id="ARBA00038436"/>
    </source>
</evidence>
<evidence type="ECO:0000256" key="9">
    <source>
        <dbReference type="RuleBase" id="RU369079"/>
    </source>
</evidence>
<feature type="transmembrane region" description="Helical" evidence="9">
    <location>
        <begin position="98"/>
        <end position="119"/>
    </location>
</feature>
<feature type="transmembrane region" description="Helical" evidence="9">
    <location>
        <begin position="20"/>
        <end position="39"/>
    </location>
</feature>
<evidence type="ECO:0000256" key="1">
    <source>
        <dbReference type="ARBA" id="ARBA00004429"/>
    </source>
</evidence>
<reference evidence="11 12" key="1">
    <citation type="submission" date="2016-10" db="EMBL/GenBank/DDBJ databases">
        <authorList>
            <person name="de Groot N.N."/>
        </authorList>
    </citation>
    <scope>NUCLEOTIDE SEQUENCE [LARGE SCALE GENOMIC DNA]</scope>
    <source>
        <strain evidence="11 12">DSM 22012</strain>
    </source>
</reference>
<keyword evidence="4 9" id="KW-0997">Cell inner membrane</keyword>
<dbReference type="RefSeq" id="WP_104003925.1">
    <property type="nucleotide sequence ID" value="NZ_FNVQ01000003.1"/>
</dbReference>
<gene>
    <name evidence="11" type="ORF">SAMN05444390_10359</name>
</gene>
<dbReference type="GO" id="GO:0005886">
    <property type="term" value="C:plasma membrane"/>
    <property type="evidence" value="ECO:0007669"/>
    <property type="project" value="UniProtKB-SubCell"/>
</dbReference>
<keyword evidence="2 9" id="KW-0813">Transport</keyword>
<keyword evidence="7 9" id="KW-0472">Membrane</keyword>
<dbReference type="AlphaFoldDB" id="A0A1H6C0D9"/>
<feature type="domain" description="Tripartite ATP-independent periplasmic transporters DctQ component" evidence="10">
    <location>
        <begin position="35"/>
        <end position="158"/>
    </location>
</feature>
<evidence type="ECO:0000313" key="12">
    <source>
        <dbReference type="Proteomes" id="UP000236745"/>
    </source>
</evidence>
<evidence type="ECO:0000313" key="11">
    <source>
        <dbReference type="EMBL" id="SEG66421.1"/>
    </source>
</evidence>
<feature type="transmembrane region" description="Helical" evidence="9">
    <location>
        <begin position="59"/>
        <end position="77"/>
    </location>
</feature>
<evidence type="ECO:0000256" key="5">
    <source>
        <dbReference type="ARBA" id="ARBA00022692"/>
    </source>
</evidence>
<keyword evidence="6 9" id="KW-1133">Transmembrane helix</keyword>
<protein>
    <recommendedName>
        <fullName evidence="9">TRAP transporter small permease protein</fullName>
    </recommendedName>
</protein>
<dbReference type="EMBL" id="FNVQ01000003">
    <property type="protein sequence ID" value="SEG66421.1"/>
    <property type="molecule type" value="Genomic_DNA"/>
</dbReference>
<evidence type="ECO:0000256" key="2">
    <source>
        <dbReference type="ARBA" id="ARBA00022448"/>
    </source>
</evidence>
<dbReference type="InterPro" id="IPR055348">
    <property type="entry name" value="DctQ"/>
</dbReference>
<dbReference type="Pfam" id="PF04290">
    <property type="entry name" value="DctQ"/>
    <property type="match status" value="1"/>
</dbReference>
<evidence type="ECO:0000256" key="6">
    <source>
        <dbReference type="ARBA" id="ARBA00022989"/>
    </source>
</evidence>
<dbReference type="PANTHER" id="PTHR35011">
    <property type="entry name" value="2,3-DIKETO-L-GULONATE TRAP TRANSPORTER SMALL PERMEASE PROTEIN YIAM"/>
    <property type="match status" value="1"/>
</dbReference>
<proteinExistence type="inferred from homology"/>
<dbReference type="OrthoDB" id="2877624at2"/>
<comment type="subcellular location">
    <subcellularLocation>
        <location evidence="1 9">Cell inner membrane</location>
        <topology evidence="1 9">Multi-pass membrane protein</topology>
    </subcellularLocation>
</comment>
<dbReference type="InterPro" id="IPR007387">
    <property type="entry name" value="TRAP_DctQ"/>
</dbReference>
<name>A0A1H6C0D9_9GAMM</name>
<evidence type="ECO:0000259" key="10">
    <source>
        <dbReference type="Pfam" id="PF04290"/>
    </source>
</evidence>
<accession>A0A1H6C0D9</accession>
<comment type="function">
    <text evidence="9">Part of the tripartite ATP-independent periplasmic (TRAP) transport system.</text>
</comment>
<evidence type="ECO:0000256" key="4">
    <source>
        <dbReference type="ARBA" id="ARBA00022519"/>
    </source>
</evidence>
<comment type="subunit">
    <text evidence="9">The complex comprises the extracytoplasmic solute receptor protein and the two transmembrane proteins.</text>
</comment>
<comment type="similarity">
    <text evidence="8 9">Belongs to the TRAP transporter small permease family.</text>
</comment>
<organism evidence="11 12">
    <name type="scientific">Marinobacterium lutimaris</name>
    <dbReference type="NCBI Taxonomy" id="568106"/>
    <lineage>
        <taxon>Bacteria</taxon>
        <taxon>Pseudomonadati</taxon>
        <taxon>Pseudomonadota</taxon>
        <taxon>Gammaproteobacteria</taxon>
        <taxon>Oceanospirillales</taxon>
        <taxon>Oceanospirillaceae</taxon>
        <taxon>Marinobacterium</taxon>
    </lineage>
</organism>
<dbReference type="GO" id="GO:0022857">
    <property type="term" value="F:transmembrane transporter activity"/>
    <property type="evidence" value="ECO:0007669"/>
    <property type="project" value="UniProtKB-UniRule"/>
</dbReference>
<keyword evidence="3" id="KW-1003">Cell membrane</keyword>
<sequence>MSLASWVNSRYEEVGPVKWLAFALELVAAVVLFLLMAITCVDVAGRYLFSNSLDGATELTEIGLAIMLFAAMPIVTWRGGHVVVDIFDRVIGGRMVKALALFAALVISSSMYFLGVRIFELAERSLRRGVVTEYLGIPTGYIVEYIAVMSWFTALGMISYGIYRIFANTAK</sequence>
<dbReference type="Proteomes" id="UP000236745">
    <property type="component" value="Unassembled WGS sequence"/>
</dbReference>
<feature type="transmembrane region" description="Helical" evidence="9">
    <location>
        <begin position="139"/>
        <end position="163"/>
    </location>
</feature>
<dbReference type="PANTHER" id="PTHR35011:SF2">
    <property type="entry name" value="2,3-DIKETO-L-GULONATE TRAP TRANSPORTER SMALL PERMEASE PROTEIN YIAM"/>
    <property type="match status" value="1"/>
</dbReference>
<dbReference type="GO" id="GO:0015740">
    <property type="term" value="P:C4-dicarboxylate transport"/>
    <property type="evidence" value="ECO:0007669"/>
    <property type="project" value="TreeGrafter"/>
</dbReference>
<keyword evidence="5 9" id="KW-0812">Transmembrane</keyword>